<comment type="caution">
    <text evidence="1">The sequence shown here is derived from an EMBL/GenBank/DDBJ whole genome shotgun (WGS) entry which is preliminary data.</text>
</comment>
<accession>X0XAZ0</accession>
<dbReference type="AlphaFoldDB" id="X0XAZ0"/>
<dbReference type="EMBL" id="BARS01041584">
    <property type="protein sequence ID" value="GAG33833.1"/>
    <property type="molecule type" value="Genomic_DNA"/>
</dbReference>
<gene>
    <name evidence="1" type="ORF">S01H1_63225</name>
</gene>
<proteinExistence type="predicted"/>
<protein>
    <recommendedName>
        <fullName evidence="2">Dockerin domain-containing protein</fullName>
    </recommendedName>
</protein>
<feature type="non-terminal residue" evidence="1">
    <location>
        <position position="1"/>
    </location>
</feature>
<organism evidence="1">
    <name type="scientific">marine sediment metagenome</name>
    <dbReference type="NCBI Taxonomy" id="412755"/>
    <lineage>
        <taxon>unclassified sequences</taxon>
        <taxon>metagenomes</taxon>
        <taxon>ecological metagenomes</taxon>
    </lineage>
</organism>
<reference evidence="1" key="1">
    <citation type="journal article" date="2014" name="Front. Microbiol.">
        <title>High frequency of phylogenetically diverse reductive dehalogenase-homologous genes in deep subseafloor sedimentary metagenomes.</title>
        <authorList>
            <person name="Kawai M."/>
            <person name="Futagami T."/>
            <person name="Toyoda A."/>
            <person name="Takaki Y."/>
            <person name="Nishi S."/>
            <person name="Hori S."/>
            <person name="Arai W."/>
            <person name="Tsubouchi T."/>
            <person name="Morono Y."/>
            <person name="Uchiyama I."/>
            <person name="Ito T."/>
            <person name="Fujiyama A."/>
            <person name="Inagaki F."/>
            <person name="Takami H."/>
        </authorList>
    </citation>
    <scope>NUCLEOTIDE SEQUENCE</scope>
    <source>
        <strain evidence="1">Expedition CK06-06</strain>
    </source>
</reference>
<name>X0XAZ0_9ZZZZ</name>
<evidence type="ECO:0008006" key="2">
    <source>
        <dbReference type="Google" id="ProtNLM"/>
    </source>
</evidence>
<sequence>KATRVTEFSDIIPVFDVYLGTTPSDMQLICSDTPTPWCPAGQLNCGTNYYWQVVAKSNCGQKTSDVWAFSTTLVGDYDHDCDVDMSDYALFASEWMNLDCDLTNNFCQGKDSDMLGTVDLNDFVIFLSHWLDNIQP</sequence>
<evidence type="ECO:0000313" key="1">
    <source>
        <dbReference type="EMBL" id="GAG33833.1"/>
    </source>
</evidence>